<dbReference type="GO" id="GO:0016031">
    <property type="term" value="P:tRNA import into mitochondrion"/>
    <property type="evidence" value="ECO:0007669"/>
    <property type="project" value="TreeGrafter"/>
</dbReference>
<evidence type="ECO:0000313" key="11">
    <source>
        <dbReference type="EMBL" id="KAK4877009.1"/>
    </source>
</evidence>
<evidence type="ECO:0000256" key="1">
    <source>
        <dbReference type="ARBA" id="ARBA00004572"/>
    </source>
</evidence>
<comment type="similarity">
    <text evidence="2">Belongs to the Tom20 family.</text>
</comment>
<evidence type="ECO:0000256" key="9">
    <source>
        <dbReference type="ARBA" id="ARBA00023136"/>
    </source>
</evidence>
<evidence type="ECO:0000256" key="8">
    <source>
        <dbReference type="ARBA" id="ARBA00023128"/>
    </source>
</evidence>
<name>A0AAN7PTU7_9COLE</name>
<evidence type="ECO:0000256" key="6">
    <source>
        <dbReference type="ARBA" id="ARBA00022927"/>
    </source>
</evidence>
<dbReference type="GO" id="GO:0030943">
    <property type="term" value="F:mitochondrion targeting sequence binding"/>
    <property type="evidence" value="ECO:0007669"/>
    <property type="project" value="TreeGrafter"/>
</dbReference>
<dbReference type="GO" id="GO:0005742">
    <property type="term" value="C:mitochondrial outer membrane translocase complex"/>
    <property type="evidence" value="ECO:0007669"/>
    <property type="project" value="InterPro"/>
</dbReference>
<reference evidence="12" key="1">
    <citation type="submission" date="2023-01" db="EMBL/GenBank/DDBJ databases">
        <title>Key to firefly adult light organ development and bioluminescence: homeobox transcription factors regulate luciferase expression and transportation to peroxisome.</title>
        <authorList>
            <person name="Fu X."/>
        </authorList>
    </citation>
    <scope>NUCLEOTIDE SEQUENCE [LARGE SCALE GENOMIC DNA]</scope>
</reference>
<dbReference type="InterPro" id="IPR002056">
    <property type="entry name" value="MAS20"/>
</dbReference>
<feature type="region of interest" description="Disordered" evidence="10">
    <location>
        <begin position="736"/>
        <end position="758"/>
    </location>
</feature>
<gene>
    <name evidence="11" type="ORF">RN001_009515</name>
</gene>
<organism evidence="11 12">
    <name type="scientific">Aquatica leii</name>
    <dbReference type="NCBI Taxonomy" id="1421715"/>
    <lineage>
        <taxon>Eukaryota</taxon>
        <taxon>Metazoa</taxon>
        <taxon>Ecdysozoa</taxon>
        <taxon>Arthropoda</taxon>
        <taxon>Hexapoda</taxon>
        <taxon>Insecta</taxon>
        <taxon>Pterygota</taxon>
        <taxon>Neoptera</taxon>
        <taxon>Endopterygota</taxon>
        <taxon>Coleoptera</taxon>
        <taxon>Polyphaga</taxon>
        <taxon>Elateriformia</taxon>
        <taxon>Elateroidea</taxon>
        <taxon>Lampyridae</taxon>
        <taxon>Luciolinae</taxon>
        <taxon>Aquatica</taxon>
    </lineage>
</organism>
<dbReference type="PANTHER" id="PTHR12430:SF0">
    <property type="entry name" value="TRANSLOCASE OF OUTER MITOCHONDRIAL MEMBRANE 20"/>
    <property type="match status" value="1"/>
</dbReference>
<comment type="caution">
    <text evidence="11">The sequence shown here is derived from an EMBL/GenBank/DDBJ whole genome shotgun (WGS) entry which is preliminary data.</text>
</comment>
<comment type="subcellular location">
    <subcellularLocation>
        <location evidence="1">Mitochondrion outer membrane</location>
        <topology evidence="1">Single-pass membrane protein</topology>
    </subcellularLocation>
</comment>
<dbReference type="AlphaFoldDB" id="A0AAN7PTU7"/>
<evidence type="ECO:0000256" key="5">
    <source>
        <dbReference type="ARBA" id="ARBA00022787"/>
    </source>
</evidence>
<dbReference type="GO" id="GO:0030150">
    <property type="term" value="P:protein import into mitochondrial matrix"/>
    <property type="evidence" value="ECO:0007669"/>
    <property type="project" value="TreeGrafter"/>
</dbReference>
<dbReference type="GO" id="GO:0008320">
    <property type="term" value="F:protein transmembrane transporter activity"/>
    <property type="evidence" value="ECO:0007669"/>
    <property type="project" value="TreeGrafter"/>
</dbReference>
<dbReference type="PANTHER" id="PTHR12430">
    <property type="entry name" value="MITOCHONDRIAL IMPORT RECEPTOR SUBUNIT TOM20"/>
    <property type="match status" value="1"/>
</dbReference>
<keyword evidence="7" id="KW-1133">Transmembrane helix</keyword>
<keyword evidence="8" id="KW-0496">Mitochondrion</keyword>
<evidence type="ECO:0000313" key="12">
    <source>
        <dbReference type="Proteomes" id="UP001353858"/>
    </source>
</evidence>
<proteinExistence type="inferred from homology"/>
<dbReference type="GO" id="GO:0006605">
    <property type="term" value="P:protein targeting"/>
    <property type="evidence" value="ECO:0007669"/>
    <property type="project" value="InterPro"/>
</dbReference>
<dbReference type="GO" id="GO:0006886">
    <property type="term" value="P:intracellular protein transport"/>
    <property type="evidence" value="ECO:0007669"/>
    <property type="project" value="InterPro"/>
</dbReference>
<dbReference type="InterPro" id="IPR023392">
    <property type="entry name" value="Tom20_dom_sf"/>
</dbReference>
<keyword evidence="6" id="KW-0653">Protein transport</keyword>
<protein>
    <submittedName>
        <fullName evidence="11">Uncharacterized protein</fullName>
    </submittedName>
</protein>
<evidence type="ECO:0000256" key="10">
    <source>
        <dbReference type="SAM" id="MobiDB-lite"/>
    </source>
</evidence>
<dbReference type="Gene3D" id="1.20.960.10">
    <property type="entry name" value="Mitochondrial outer membrane translocase complex, subunit Tom20 domain"/>
    <property type="match status" value="1"/>
</dbReference>
<sequence length="880" mass="103003">MNGVQFFLTTTFFCTTFAVICLYFDKYRHKDPYFRHKLKLKRKKTRYLTQFNDDEPIKFDSNEDKEAQIFKEIELAENCMGFKDYTKAVVHFANAIGGCVDPCNLFQALNRSLPDKVFHLLVVRLEKKYQDKMKMLKENVKIHHLLEKEEISCKLYMRHKKPLTPNSNPTTADKYIENSGFPPGITVDELFLYRRKKSLDASTHDNLTIEEGSYQKIKSEYKRRFSKDIFQHIALRSIKKPNDTLKVEGDFYFNSEYHNEFVNYPIDGEKVRLLRQMDGDHDEESENSDDEQINRKVKNRRHLFRRPTILKLEGDFYNTTENAEKFVRYLLNQRTTLLRHPTTLKLEGEMETKTENRDKYIPFAYQSKAPLLKTSTNLHLEGLFNITTENREQFLPIKLLPRPPLIKRSTNLHLEGDMDMEPEYKHVFVPYNNIEKMRPTFPFNNLKTYGFLETATEKIEKFVKHDIQPIIPSLRDIDSKKITLGNEPIVKKAEYKSKFIEHPRAERNLNQKPKDYLKLEGDMTATTENKTQFIQKPASKSSIKKVNNNLLLEGKIDLNPEYKNAYVNFYKDAYGNFGIKDQVGPRVRRTHLKSEGEMETNPEYKSAFVDFPRERPSTRKPGGHIQIEGNVSSMTEKRAQFVEHPIGSKARLLKRQTELKLEGPIECYPEYRRAYIDYVTRDNTAGRQPRFPENIGSQKQRIFADSVQPPPRVDENANAETEILTKTVTLVVDDTQHRRCSSLSPTPSSSERKSKKNISNVENRLFGPKLPVYPRKSSKIDAERRIADRKAHERISRASKRYGTPELVENLAYVSPVRYHIPRDAHSRYKEENKKCEKHSFVVLGNFEIDSCLECSKPASKKQLFKEQKWMSSWNSTVSK</sequence>
<keyword evidence="4" id="KW-0812">Transmembrane</keyword>
<keyword evidence="3" id="KW-0813">Transport</keyword>
<dbReference type="Proteomes" id="UP001353858">
    <property type="component" value="Unassembled WGS sequence"/>
</dbReference>
<evidence type="ECO:0000256" key="2">
    <source>
        <dbReference type="ARBA" id="ARBA00005792"/>
    </source>
</evidence>
<dbReference type="SUPFAM" id="SSF47157">
    <property type="entry name" value="Mitochondrial import receptor subunit Tom20"/>
    <property type="match status" value="1"/>
</dbReference>
<evidence type="ECO:0000256" key="7">
    <source>
        <dbReference type="ARBA" id="ARBA00022989"/>
    </source>
</evidence>
<evidence type="ECO:0000256" key="3">
    <source>
        <dbReference type="ARBA" id="ARBA00022448"/>
    </source>
</evidence>
<keyword evidence="9" id="KW-0472">Membrane</keyword>
<keyword evidence="12" id="KW-1185">Reference proteome</keyword>
<keyword evidence="5" id="KW-1000">Mitochondrion outer membrane</keyword>
<accession>A0AAN7PTU7</accession>
<dbReference type="EMBL" id="JARPUR010000004">
    <property type="protein sequence ID" value="KAK4877009.1"/>
    <property type="molecule type" value="Genomic_DNA"/>
</dbReference>
<dbReference type="Pfam" id="PF02064">
    <property type="entry name" value="MAS20"/>
    <property type="match status" value="1"/>
</dbReference>
<evidence type="ECO:0000256" key="4">
    <source>
        <dbReference type="ARBA" id="ARBA00022692"/>
    </source>
</evidence>